<dbReference type="PANTHER" id="PTHR46680">
    <property type="entry name" value="NF-KAPPA-B INHIBITOR ALPHA"/>
    <property type="match status" value="1"/>
</dbReference>
<keyword evidence="1" id="KW-0677">Repeat</keyword>
<dbReference type="InterPro" id="IPR051070">
    <property type="entry name" value="NF-kappa-B_inhibitor"/>
</dbReference>
<evidence type="ECO:0000313" key="5">
    <source>
        <dbReference type="EMBL" id="OXU17546.1"/>
    </source>
</evidence>
<protein>
    <submittedName>
        <fullName evidence="5">Uncharacterized protein</fullName>
    </submittedName>
</protein>
<gene>
    <name evidence="5" type="ORF">TSAR_016543</name>
</gene>
<dbReference type="SMART" id="SM00248">
    <property type="entry name" value="ANK"/>
    <property type="match status" value="3"/>
</dbReference>
<dbReference type="OrthoDB" id="20727at2759"/>
<feature type="compositionally biased region" description="Polar residues" evidence="4">
    <location>
        <begin position="1"/>
        <end position="10"/>
    </location>
</feature>
<dbReference type="SUPFAM" id="SSF48403">
    <property type="entry name" value="Ankyrin repeat"/>
    <property type="match status" value="1"/>
</dbReference>
<keyword evidence="2 3" id="KW-0040">ANK repeat</keyword>
<evidence type="ECO:0000256" key="4">
    <source>
        <dbReference type="SAM" id="MobiDB-lite"/>
    </source>
</evidence>
<dbReference type="PROSITE" id="PS50297">
    <property type="entry name" value="ANK_REP_REGION"/>
    <property type="match status" value="2"/>
</dbReference>
<dbReference type="GO" id="GO:0005829">
    <property type="term" value="C:cytosol"/>
    <property type="evidence" value="ECO:0007669"/>
    <property type="project" value="TreeGrafter"/>
</dbReference>
<evidence type="ECO:0000256" key="3">
    <source>
        <dbReference type="PROSITE-ProRule" id="PRU00023"/>
    </source>
</evidence>
<dbReference type="InterPro" id="IPR036770">
    <property type="entry name" value="Ankyrin_rpt-contain_sf"/>
</dbReference>
<dbReference type="Pfam" id="PF12796">
    <property type="entry name" value="Ank_2"/>
    <property type="match status" value="1"/>
</dbReference>
<keyword evidence="6" id="KW-1185">Reference proteome</keyword>
<dbReference type="Gene3D" id="1.25.40.20">
    <property type="entry name" value="Ankyrin repeat-containing domain"/>
    <property type="match status" value="1"/>
</dbReference>
<comment type="caution">
    <text evidence="5">The sequence shown here is derived from an EMBL/GenBank/DDBJ whole genome shotgun (WGS) entry which is preliminary data.</text>
</comment>
<dbReference type="GO" id="GO:0051059">
    <property type="term" value="F:NF-kappaB binding"/>
    <property type="evidence" value="ECO:0007669"/>
    <property type="project" value="TreeGrafter"/>
</dbReference>
<dbReference type="EMBL" id="NNAY01004692">
    <property type="protein sequence ID" value="OXU17546.1"/>
    <property type="molecule type" value="Genomic_DNA"/>
</dbReference>
<dbReference type="PANTHER" id="PTHR46680:SF3">
    <property type="entry name" value="NF-KAPPA-B INHIBITOR CACTUS"/>
    <property type="match status" value="1"/>
</dbReference>
<feature type="repeat" description="ANK" evidence="3">
    <location>
        <begin position="144"/>
        <end position="176"/>
    </location>
</feature>
<dbReference type="PROSITE" id="PS50088">
    <property type="entry name" value="ANK_REPEAT"/>
    <property type="match status" value="2"/>
</dbReference>
<proteinExistence type="predicted"/>
<feature type="repeat" description="ANK" evidence="3">
    <location>
        <begin position="177"/>
        <end position="199"/>
    </location>
</feature>
<evidence type="ECO:0000256" key="2">
    <source>
        <dbReference type="ARBA" id="ARBA00023043"/>
    </source>
</evidence>
<reference evidence="5 6" key="1">
    <citation type="journal article" date="2017" name="Curr. Biol.">
        <title>The Evolution of Venom by Co-option of Single-Copy Genes.</title>
        <authorList>
            <person name="Martinson E.O."/>
            <person name="Mrinalini"/>
            <person name="Kelkar Y.D."/>
            <person name="Chang C.H."/>
            <person name="Werren J.H."/>
        </authorList>
    </citation>
    <scope>NUCLEOTIDE SEQUENCE [LARGE SCALE GENOMIC DNA]</scope>
    <source>
        <strain evidence="5 6">Alberta</strain>
        <tissue evidence="5">Whole body</tissue>
    </source>
</reference>
<evidence type="ECO:0000313" key="6">
    <source>
        <dbReference type="Proteomes" id="UP000215335"/>
    </source>
</evidence>
<sequence>MWSQENSAAQTRKIERKISGQSDSGFQSLVENRTASMKGCSENAKFELSETLVPNLSLNTNINNLDMGKSQQKSETRIDANRLDCPWNDINGDMLQNSYEFFYKQDSKGDTQLHTSITMNHMEASFWLINLAPHPCLLDIYNDESYTALHLAVIISEPKIVRRLVLAGASTTVRTRGGNTPLHMACSYGDLDCARALTEPITKSEINWTVVKPKFSPENLDMYNYSGRHLHFFYRLIYTRIQEKGTFATRGRQ</sequence>
<dbReference type="InterPro" id="IPR002110">
    <property type="entry name" value="Ankyrin_rpt"/>
</dbReference>
<dbReference type="Proteomes" id="UP000215335">
    <property type="component" value="Unassembled WGS sequence"/>
</dbReference>
<dbReference type="STRING" id="543379.A0A232EGR8"/>
<accession>A0A232EGR8</accession>
<evidence type="ECO:0000256" key="1">
    <source>
        <dbReference type="ARBA" id="ARBA00022737"/>
    </source>
</evidence>
<feature type="region of interest" description="Disordered" evidence="4">
    <location>
        <begin position="1"/>
        <end position="26"/>
    </location>
</feature>
<name>A0A232EGR8_9HYME</name>
<dbReference type="AlphaFoldDB" id="A0A232EGR8"/>
<organism evidence="5 6">
    <name type="scientific">Trichomalopsis sarcophagae</name>
    <dbReference type="NCBI Taxonomy" id="543379"/>
    <lineage>
        <taxon>Eukaryota</taxon>
        <taxon>Metazoa</taxon>
        <taxon>Ecdysozoa</taxon>
        <taxon>Arthropoda</taxon>
        <taxon>Hexapoda</taxon>
        <taxon>Insecta</taxon>
        <taxon>Pterygota</taxon>
        <taxon>Neoptera</taxon>
        <taxon>Endopterygota</taxon>
        <taxon>Hymenoptera</taxon>
        <taxon>Apocrita</taxon>
        <taxon>Proctotrupomorpha</taxon>
        <taxon>Chalcidoidea</taxon>
        <taxon>Pteromalidae</taxon>
        <taxon>Pteromalinae</taxon>
        <taxon>Trichomalopsis</taxon>
    </lineage>
</organism>
<dbReference type="GO" id="GO:0071356">
    <property type="term" value="P:cellular response to tumor necrosis factor"/>
    <property type="evidence" value="ECO:0007669"/>
    <property type="project" value="TreeGrafter"/>
</dbReference>